<feature type="region of interest" description="Disordered" evidence="3">
    <location>
        <begin position="337"/>
        <end position="376"/>
    </location>
</feature>
<dbReference type="InterPro" id="IPR050629">
    <property type="entry name" value="STE20/SPS1-PAK"/>
</dbReference>
<dbReference type="InterPro" id="IPR011009">
    <property type="entry name" value="Kinase-like_dom_sf"/>
</dbReference>
<dbReference type="SMART" id="SM00220">
    <property type="entry name" value="S_TKc"/>
    <property type="match status" value="1"/>
</dbReference>
<evidence type="ECO:0000256" key="3">
    <source>
        <dbReference type="SAM" id="MobiDB-lite"/>
    </source>
</evidence>
<dbReference type="AlphaFoldDB" id="A0AA38LQ74"/>
<dbReference type="Gene3D" id="1.10.510.10">
    <property type="entry name" value="Transferase(Phosphotransferase) domain 1"/>
    <property type="match status" value="1"/>
</dbReference>
<keyword evidence="6" id="KW-1185">Reference proteome</keyword>
<evidence type="ECO:0000313" key="6">
    <source>
        <dbReference type="Proteomes" id="UP000824469"/>
    </source>
</evidence>
<dbReference type="GO" id="GO:0005737">
    <property type="term" value="C:cytoplasm"/>
    <property type="evidence" value="ECO:0007669"/>
    <property type="project" value="TreeGrafter"/>
</dbReference>
<dbReference type="GO" id="GO:0005524">
    <property type="term" value="F:ATP binding"/>
    <property type="evidence" value="ECO:0007669"/>
    <property type="project" value="UniProtKB-KW"/>
</dbReference>
<keyword evidence="2" id="KW-0067">ATP-binding</keyword>
<evidence type="ECO:0000259" key="4">
    <source>
        <dbReference type="PROSITE" id="PS50011"/>
    </source>
</evidence>
<dbReference type="SUPFAM" id="SSF56112">
    <property type="entry name" value="Protein kinase-like (PK-like)"/>
    <property type="match status" value="1"/>
</dbReference>
<feature type="domain" description="Protein kinase" evidence="4">
    <location>
        <begin position="1"/>
        <end position="149"/>
    </location>
</feature>
<organism evidence="5 6">
    <name type="scientific">Taxus chinensis</name>
    <name type="common">Chinese yew</name>
    <name type="synonym">Taxus wallichiana var. chinensis</name>
    <dbReference type="NCBI Taxonomy" id="29808"/>
    <lineage>
        <taxon>Eukaryota</taxon>
        <taxon>Viridiplantae</taxon>
        <taxon>Streptophyta</taxon>
        <taxon>Embryophyta</taxon>
        <taxon>Tracheophyta</taxon>
        <taxon>Spermatophyta</taxon>
        <taxon>Pinopsida</taxon>
        <taxon>Pinidae</taxon>
        <taxon>Conifers II</taxon>
        <taxon>Cupressales</taxon>
        <taxon>Taxaceae</taxon>
        <taxon>Taxus</taxon>
    </lineage>
</organism>
<sequence>GLSYLHSIFKVHRDIKGGNILLTEQGEVKLGDFGVAAQLTRTMSKRNTFIGTPHWMAPEVIQESRYDGKVDVWALGVSAIEMAEGLPPRSNVHPMRVLFMISSEPAPMLEDKEKWSLVFHDFVAKCLTKEPRIRPTAIELLKMAAQEFVQGPGTSSSGGGVSNFKSFLEVEAIRQENIYTVCNLLHKVYPSMLSFCNPFFFLQQWSWEKGQTLKMNESYGGTMLVKSDKAALPEVTDELTPASIAEGPVTVPDEESQTEGEFQTIVVHKTALPALLTEDVKENISSMNFTTTSVDVETSKLDTALATSMARVQMKEVGSQATSSILGTVLGASNDLDASVSPHPLPGAHSHGKTLPRKKQGDDTEAQPSPGIVGGTLKSAATVGRQGFALQDKLLSIYTAGNTVPIPFLKATDISPIALISDNIYGEGEPDHSGAVALEAIQDLYNGVSLGDGQLRRGRRPPNSE</sequence>
<reference evidence="5 6" key="1">
    <citation type="journal article" date="2021" name="Nat. Plants">
        <title>The Taxus genome provides insights into paclitaxel biosynthesis.</title>
        <authorList>
            <person name="Xiong X."/>
            <person name="Gou J."/>
            <person name="Liao Q."/>
            <person name="Li Y."/>
            <person name="Zhou Q."/>
            <person name="Bi G."/>
            <person name="Li C."/>
            <person name="Du R."/>
            <person name="Wang X."/>
            <person name="Sun T."/>
            <person name="Guo L."/>
            <person name="Liang H."/>
            <person name="Lu P."/>
            <person name="Wu Y."/>
            <person name="Zhang Z."/>
            <person name="Ro D.K."/>
            <person name="Shang Y."/>
            <person name="Huang S."/>
            <person name="Yan J."/>
        </authorList>
    </citation>
    <scope>NUCLEOTIDE SEQUENCE [LARGE SCALE GENOMIC DNA]</scope>
    <source>
        <strain evidence="5">Ta-2019</strain>
    </source>
</reference>
<feature type="non-terminal residue" evidence="5">
    <location>
        <position position="465"/>
    </location>
</feature>
<dbReference type="OMA" id="SCHILST"/>
<evidence type="ECO:0000256" key="1">
    <source>
        <dbReference type="ARBA" id="ARBA00022741"/>
    </source>
</evidence>
<comment type="caution">
    <text evidence="5">The sequence shown here is derived from an EMBL/GenBank/DDBJ whole genome shotgun (WGS) entry which is preliminary data.</text>
</comment>
<dbReference type="EMBL" id="JAHRHJ020000001">
    <property type="protein sequence ID" value="KAH9329587.1"/>
    <property type="molecule type" value="Genomic_DNA"/>
</dbReference>
<gene>
    <name evidence="5" type="ORF">KI387_001695</name>
</gene>
<dbReference type="InterPro" id="IPR000719">
    <property type="entry name" value="Prot_kinase_dom"/>
</dbReference>
<accession>A0AA38LQ74</accession>
<dbReference type="Proteomes" id="UP000824469">
    <property type="component" value="Unassembled WGS sequence"/>
</dbReference>
<name>A0AA38LQ74_TAXCH</name>
<proteinExistence type="predicted"/>
<dbReference type="PROSITE" id="PS50011">
    <property type="entry name" value="PROTEIN_KINASE_DOM"/>
    <property type="match status" value="1"/>
</dbReference>
<dbReference type="GO" id="GO:0004674">
    <property type="term" value="F:protein serine/threonine kinase activity"/>
    <property type="evidence" value="ECO:0007669"/>
    <property type="project" value="TreeGrafter"/>
</dbReference>
<feature type="non-terminal residue" evidence="5">
    <location>
        <position position="1"/>
    </location>
</feature>
<protein>
    <recommendedName>
        <fullName evidence="4">Protein kinase domain-containing protein</fullName>
    </recommendedName>
</protein>
<dbReference type="PANTHER" id="PTHR48012">
    <property type="entry name" value="STERILE20-LIKE KINASE, ISOFORM B-RELATED"/>
    <property type="match status" value="1"/>
</dbReference>
<dbReference type="PANTHER" id="PTHR48012:SF2">
    <property type="entry name" value="STERILE20-LIKE KINASE, ISOFORM B"/>
    <property type="match status" value="1"/>
</dbReference>
<evidence type="ECO:0000256" key="2">
    <source>
        <dbReference type="ARBA" id="ARBA00022840"/>
    </source>
</evidence>
<keyword evidence="1" id="KW-0547">Nucleotide-binding</keyword>
<dbReference type="Pfam" id="PF00069">
    <property type="entry name" value="Pkinase"/>
    <property type="match status" value="1"/>
</dbReference>
<evidence type="ECO:0000313" key="5">
    <source>
        <dbReference type="EMBL" id="KAH9329587.1"/>
    </source>
</evidence>